<proteinExistence type="predicted"/>
<dbReference type="AlphaFoldDB" id="A0ABD5ALD1"/>
<protein>
    <submittedName>
        <fullName evidence="1">Uncharacterized protein</fullName>
    </submittedName>
</protein>
<gene>
    <name evidence="1" type="ORF">J2771_001499</name>
</gene>
<sequence length="64" mass="7485">MFIMYDDIYINTDNINYAKILSETSQVIFYFGPTKDNEEGASVTLQFGDIYQITEFLESFHQNT</sequence>
<reference evidence="1 2" key="1">
    <citation type="submission" date="2023-07" db="EMBL/GenBank/DDBJ databases">
        <title>Sorghum-associated microbial communities from plants grown in Nebraska, USA.</title>
        <authorList>
            <person name="Schachtman D."/>
        </authorList>
    </citation>
    <scope>NUCLEOTIDE SEQUENCE [LARGE SCALE GENOMIC DNA]</scope>
    <source>
        <strain evidence="1 2">CC146</strain>
    </source>
</reference>
<evidence type="ECO:0000313" key="2">
    <source>
        <dbReference type="Proteomes" id="UP001240164"/>
    </source>
</evidence>
<accession>A0ABD5ALD1</accession>
<dbReference type="Proteomes" id="UP001240164">
    <property type="component" value="Unassembled WGS sequence"/>
</dbReference>
<comment type="caution">
    <text evidence="1">The sequence shown here is derived from an EMBL/GenBank/DDBJ whole genome shotgun (WGS) entry which is preliminary data.</text>
</comment>
<organism evidence="1 2">
    <name type="scientific">Acinetobacter calcoaceticus</name>
    <dbReference type="NCBI Taxonomy" id="471"/>
    <lineage>
        <taxon>Bacteria</taxon>
        <taxon>Pseudomonadati</taxon>
        <taxon>Pseudomonadota</taxon>
        <taxon>Gammaproteobacteria</taxon>
        <taxon>Moraxellales</taxon>
        <taxon>Moraxellaceae</taxon>
        <taxon>Acinetobacter</taxon>
        <taxon>Acinetobacter calcoaceticus/baumannii complex</taxon>
    </lineage>
</organism>
<name>A0ABD5ALD1_ACICA</name>
<dbReference type="EMBL" id="JAUSQP010000001">
    <property type="protein sequence ID" value="MDP9803245.1"/>
    <property type="molecule type" value="Genomic_DNA"/>
</dbReference>
<evidence type="ECO:0000313" key="1">
    <source>
        <dbReference type="EMBL" id="MDP9803245.1"/>
    </source>
</evidence>